<proteinExistence type="predicted"/>
<keyword evidence="1" id="KW-0812">Transmembrane</keyword>
<evidence type="ECO:0008006" key="4">
    <source>
        <dbReference type="Google" id="ProtNLM"/>
    </source>
</evidence>
<feature type="transmembrane region" description="Helical" evidence="1">
    <location>
        <begin position="116"/>
        <end position="134"/>
    </location>
</feature>
<keyword evidence="3" id="KW-1185">Reference proteome</keyword>
<organism evidence="2 3">
    <name type="scientific">Urechidicola vernalis</name>
    <dbReference type="NCBI Taxonomy" id="3075600"/>
    <lineage>
        <taxon>Bacteria</taxon>
        <taxon>Pseudomonadati</taxon>
        <taxon>Bacteroidota</taxon>
        <taxon>Flavobacteriia</taxon>
        <taxon>Flavobacteriales</taxon>
        <taxon>Flavobacteriaceae</taxon>
        <taxon>Urechidicola</taxon>
    </lineage>
</organism>
<dbReference type="EMBL" id="JAVRHV010000006">
    <property type="protein sequence ID" value="MDT0553900.1"/>
    <property type="molecule type" value="Genomic_DNA"/>
</dbReference>
<dbReference type="Proteomes" id="UP001252186">
    <property type="component" value="Unassembled WGS sequence"/>
</dbReference>
<accession>A0ABU2Y9G8</accession>
<comment type="caution">
    <text evidence="2">The sequence shown here is derived from an EMBL/GenBank/DDBJ whole genome shotgun (WGS) entry which is preliminary data.</text>
</comment>
<keyword evidence="1" id="KW-1133">Transmembrane helix</keyword>
<reference evidence="2 3" key="1">
    <citation type="submission" date="2023-09" db="EMBL/GenBank/DDBJ databases">
        <authorList>
            <person name="Rey-Velasco X."/>
        </authorList>
    </citation>
    <scope>NUCLEOTIDE SEQUENCE [LARGE SCALE GENOMIC DNA]</scope>
    <source>
        <strain evidence="2 3">P050</strain>
    </source>
</reference>
<protein>
    <recommendedName>
        <fullName evidence="4">Glycine zipper family protein</fullName>
    </recommendedName>
</protein>
<dbReference type="RefSeq" id="WP_311593986.1">
    <property type="nucleotide sequence ID" value="NZ_JAVRHV010000006.1"/>
</dbReference>
<keyword evidence="1" id="KW-0472">Membrane</keyword>
<gene>
    <name evidence="2" type="ORF">RM519_11630</name>
</gene>
<evidence type="ECO:0000313" key="2">
    <source>
        <dbReference type="EMBL" id="MDT0553900.1"/>
    </source>
</evidence>
<sequence>MKIEKLNIKSEALENPKLDKVIAKMNLLITDLNTKEIPVLICDEINAIIKTLNRNSEPETEQVKNIKKAYCKILKILEKKLKMVPKNHYRNLWMAIGISIFGVVFGSVLSSSTGNSSYIGIGIPIGVAIGIAVGTDMDKKAFKNGKQLKVSSRL</sequence>
<name>A0ABU2Y9G8_9FLAO</name>
<feature type="transmembrane region" description="Helical" evidence="1">
    <location>
        <begin position="92"/>
        <end position="110"/>
    </location>
</feature>
<evidence type="ECO:0000256" key="1">
    <source>
        <dbReference type="SAM" id="Phobius"/>
    </source>
</evidence>
<evidence type="ECO:0000313" key="3">
    <source>
        <dbReference type="Proteomes" id="UP001252186"/>
    </source>
</evidence>